<accession>A0A0A8ZHL1</accession>
<organism evidence="1">
    <name type="scientific">Arundo donax</name>
    <name type="common">Giant reed</name>
    <name type="synonym">Donax arundinaceus</name>
    <dbReference type="NCBI Taxonomy" id="35708"/>
    <lineage>
        <taxon>Eukaryota</taxon>
        <taxon>Viridiplantae</taxon>
        <taxon>Streptophyta</taxon>
        <taxon>Embryophyta</taxon>
        <taxon>Tracheophyta</taxon>
        <taxon>Spermatophyta</taxon>
        <taxon>Magnoliopsida</taxon>
        <taxon>Liliopsida</taxon>
        <taxon>Poales</taxon>
        <taxon>Poaceae</taxon>
        <taxon>PACMAD clade</taxon>
        <taxon>Arundinoideae</taxon>
        <taxon>Arundineae</taxon>
        <taxon>Arundo</taxon>
    </lineage>
</organism>
<name>A0A0A8ZHL1_ARUDO</name>
<evidence type="ECO:0000313" key="1">
    <source>
        <dbReference type="EMBL" id="JAD36215.1"/>
    </source>
</evidence>
<dbReference type="EMBL" id="GBRH01261680">
    <property type="protein sequence ID" value="JAD36215.1"/>
    <property type="molecule type" value="Transcribed_RNA"/>
</dbReference>
<protein>
    <submittedName>
        <fullName evidence="1">Uncharacterized protein</fullName>
    </submittedName>
</protein>
<proteinExistence type="predicted"/>
<reference evidence="1" key="1">
    <citation type="submission" date="2014-09" db="EMBL/GenBank/DDBJ databases">
        <authorList>
            <person name="Magalhaes I.L.F."/>
            <person name="Oliveira U."/>
            <person name="Santos F.R."/>
            <person name="Vidigal T.H.D.A."/>
            <person name="Brescovit A.D."/>
            <person name="Santos A.J."/>
        </authorList>
    </citation>
    <scope>NUCLEOTIDE SEQUENCE</scope>
    <source>
        <tissue evidence="1">Shoot tissue taken approximately 20 cm above the soil surface</tissue>
    </source>
</reference>
<sequence length="47" mass="5757">MQNNHICLNSYLQKKERKKNKLIQCMHIFSMHSHHGLQMIIWNFAFN</sequence>
<dbReference type="AlphaFoldDB" id="A0A0A8ZHL1"/>
<reference evidence="1" key="2">
    <citation type="journal article" date="2015" name="Data Brief">
        <title>Shoot transcriptome of the giant reed, Arundo donax.</title>
        <authorList>
            <person name="Barrero R.A."/>
            <person name="Guerrero F.D."/>
            <person name="Moolhuijzen P."/>
            <person name="Goolsby J.A."/>
            <person name="Tidwell J."/>
            <person name="Bellgard S.E."/>
            <person name="Bellgard M.I."/>
        </authorList>
    </citation>
    <scope>NUCLEOTIDE SEQUENCE</scope>
    <source>
        <tissue evidence="1">Shoot tissue taken approximately 20 cm above the soil surface</tissue>
    </source>
</reference>